<keyword evidence="7" id="KW-1185">Reference proteome</keyword>
<accession>A0A8J2JGB2</accession>
<evidence type="ECO:0000259" key="5">
    <source>
        <dbReference type="PROSITE" id="PS50076"/>
    </source>
</evidence>
<dbReference type="OrthoDB" id="445556at2759"/>
<proteinExistence type="predicted"/>
<organism evidence="6 7">
    <name type="scientific">Allacma fusca</name>
    <dbReference type="NCBI Taxonomy" id="39272"/>
    <lineage>
        <taxon>Eukaryota</taxon>
        <taxon>Metazoa</taxon>
        <taxon>Ecdysozoa</taxon>
        <taxon>Arthropoda</taxon>
        <taxon>Hexapoda</taxon>
        <taxon>Collembola</taxon>
        <taxon>Symphypleona</taxon>
        <taxon>Sminthuridae</taxon>
        <taxon>Allacma</taxon>
    </lineage>
</organism>
<keyword evidence="2" id="KW-0472">Membrane</keyword>
<feature type="region of interest" description="Disordered" evidence="4">
    <location>
        <begin position="144"/>
        <end position="193"/>
    </location>
</feature>
<feature type="compositionally biased region" description="Polar residues" evidence="4">
    <location>
        <begin position="144"/>
        <end position="168"/>
    </location>
</feature>
<keyword evidence="3" id="KW-0143">Chaperone</keyword>
<evidence type="ECO:0000256" key="1">
    <source>
        <dbReference type="ARBA" id="ARBA00004370"/>
    </source>
</evidence>
<dbReference type="InterPro" id="IPR051434">
    <property type="entry name" value="DnaJ_C_subfamily_member5"/>
</dbReference>
<evidence type="ECO:0000313" key="7">
    <source>
        <dbReference type="Proteomes" id="UP000708208"/>
    </source>
</evidence>
<evidence type="ECO:0000256" key="2">
    <source>
        <dbReference type="ARBA" id="ARBA00023136"/>
    </source>
</evidence>
<dbReference type="Pfam" id="PF00226">
    <property type="entry name" value="DnaJ"/>
    <property type="match status" value="1"/>
</dbReference>
<dbReference type="InterPro" id="IPR001623">
    <property type="entry name" value="DnaJ_domain"/>
</dbReference>
<feature type="compositionally biased region" description="Polar residues" evidence="4">
    <location>
        <begin position="178"/>
        <end position="193"/>
    </location>
</feature>
<dbReference type="Proteomes" id="UP000708208">
    <property type="component" value="Unassembled WGS sequence"/>
</dbReference>
<name>A0A8J2JGB2_9HEXA</name>
<evidence type="ECO:0000256" key="4">
    <source>
        <dbReference type="SAM" id="MobiDB-lite"/>
    </source>
</evidence>
<dbReference type="PROSITE" id="PS50076">
    <property type="entry name" value="DNAJ_2"/>
    <property type="match status" value="1"/>
</dbReference>
<evidence type="ECO:0000256" key="3">
    <source>
        <dbReference type="ARBA" id="ARBA00023186"/>
    </source>
</evidence>
<evidence type="ECO:0000313" key="6">
    <source>
        <dbReference type="EMBL" id="CAG7685634.1"/>
    </source>
</evidence>
<dbReference type="PANTHER" id="PTHR44027:SF7">
    <property type="entry name" value="DNAJ HOMOLOG SUBFAMILY C MEMBER 5 HOMOLOG"/>
    <property type="match status" value="1"/>
</dbReference>
<dbReference type="GO" id="GO:0016020">
    <property type="term" value="C:membrane"/>
    <property type="evidence" value="ECO:0007669"/>
    <property type="project" value="UniProtKB-SubCell"/>
</dbReference>
<dbReference type="PANTHER" id="PTHR44027">
    <property type="entry name" value="DNAJ HOMOLOG SUBFAMILY C MEMBER 5 HOMOLOG"/>
    <property type="match status" value="1"/>
</dbReference>
<dbReference type="CDD" id="cd06257">
    <property type="entry name" value="DnaJ"/>
    <property type="match status" value="1"/>
</dbReference>
<gene>
    <name evidence="6" type="ORF">AFUS01_LOCUS3127</name>
</gene>
<feature type="domain" description="J" evidence="5">
    <location>
        <begin position="12"/>
        <end position="77"/>
    </location>
</feature>
<sequence length="193" mass="21491">MDPRRLSTAGETHYRTLGLEKTATPEEIKKSYRRLALQFHPDKNLGNPDAGEKFKEINQAHRILADEKKKQIYDSYGSLGLYISDQFGEQNVSTYFLLTSKWAKALFCTLGLLTGCYCCCCLCCCCNCCCGKCKPNDPNGQSYYNTFDENDDPNSTTANTPNQGSNPIVITAQPVPTEETNLNSKPSSPSYTH</sequence>
<comment type="subcellular location">
    <subcellularLocation>
        <location evidence="1">Membrane</location>
    </subcellularLocation>
</comment>
<dbReference type="GO" id="GO:0005737">
    <property type="term" value="C:cytoplasm"/>
    <property type="evidence" value="ECO:0007669"/>
    <property type="project" value="UniProtKB-ARBA"/>
</dbReference>
<reference evidence="6" key="1">
    <citation type="submission" date="2021-06" db="EMBL/GenBank/DDBJ databases">
        <authorList>
            <person name="Hodson N. C."/>
            <person name="Mongue J. A."/>
            <person name="Jaron S. K."/>
        </authorList>
    </citation>
    <scope>NUCLEOTIDE SEQUENCE</scope>
</reference>
<dbReference type="EMBL" id="CAJVCH010018530">
    <property type="protein sequence ID" value="CAG7685634.1"/>
    <property type="molecule type" value="Genomic_DNA"/>
</dbReference>
<comment type="caution">
    <text evidence="6">The sequence shown here is derived from an EMBL/GenBank/DDBJ whole genome shotgun (WGS) entry which is preliminary data.</text>
</comment>
<dbReference type="SMART" id="SM00271">
    <property type="entry name" value="DnaJ"/>
    <property type="match status" value="1"/>
</dbReference>
<protein>
    <recommendedName>
        <fullName evidence="5">J domain-containing protein</fullName>
    </recommendedName>
</protein>
<dbReference type="AlphaFoldDB" id="A0A8J2JGB2"/>